<name>A0AA40B4K2_9PEZI</name>
<accession>A0AA40B4K2</accession>
<dbReference type="Proteomes" id="UP001172101">
    <property type="component" value="Unassembled WGS sequence"/>
</dbReference>
<reference evidence="2" key="1">
    <citation type="submission" date="2023-06" db="EMBL/GenBank/DDBJ databases">
        <title>Genome-scale phylogeny and comparative genomics of the fungal order Sordariales.</title>
        <authorList>
            <consortium name="Lawrence Berkeley National Laboratory"/>
            <person name="Hensen N."/>
            <person name="Bonometti L."/>
            <person name="Westerberg I."/>
            <person name="Brannstrom I.O."/>
            <person name="Guillou S."/>
            <person name="Cros-Aarteil S."/>
            <person name="Calhoun S."/>
            <person name="Haridas S."/>
            <person name="Kuo A."/>
            <person name="Mondo S."/>
            <person name="Pangilinan J."/>
            <person name="Riley R."/>
            <person name="LaButti K."/>
            <person name="Andreopoulos B."/>
            <person name="Lipzen A."/>
            <person name="Chen C."/>
            <person name="Yanf M."/>
            <person name="Daum C."/>
            <person name="Ng V."/>
            <person name="Clum A."/>
            <person name="Steindorff A."/>
            <person name="Ohm R."/>
            <person name="Martin F."/>
            <person name="Silar P."/>
            <person name="Natvig D."/>
            <person name="Lalanne C."/>
            <person name="Gautier V."/>
            <person name="Ament-velasquez S.L."/>
            <person name="Kruys A."/>
            <person name="Hutchinson M.I."/>
            <person name="Powell A.J."/>
            <person name="Barry K."/>
            <person name="Miller A.N."/>
            <person name="Grigoriev I.V."/>
            <person name="Debuchy R."/>
            <person name="Gladieux P."/>
            <person name="Thoren M.H."/>
            <person name="Johannesson H."/>
        </authorList>
    </citation>
    <scope>NUCLEOTIDE SEQUENCE</scope>
    <source>
        <strain evidence="2">SMH2392-1A</strain>
    </source>
</reference>
<dbReference type="EMBL" id="JAUIRO010000002">
    <property type="protein sequence ID" value="KAK0727412.1"/>
    <property type="molecule type" value="Genomic_DNA"/>
</dbReference>
<evidence type="ECO:0000313" key="2">
    <source>
        <dbReference type="EMBL" id="KAK0727412.1"/>
    </source>
</evidence>
<evidence type="ECO:0000256" key="1">
    <source>
        <dbReference type="SAM" id="MobiDB-lite"/>
    </source>
</evidence>
<sequence>MGDKPGLVIASRIAVAVAVVNKNGRRDKERTVRQLGKQAREKGKPLIDRGMKATCRPGRLTVQTAAHVVKLEYGWRGRRQASHRSAPGNMTCRPVRCKMVVIRSPVLSSKGAQIGPIIPCCANIPFPVSAILRIGSGELPGMPTRRQDNGGITSTEDEGKTAGLWE</sequence>
<dbReference type="AlphaFoldDB" id="A0AA40B4K2"/>
<organism evidence="2 3">
    <name type="scientific">Lasiosphaeria miniovina</name>
    <dbReference type="NCBI Taxonomy" id="1954250"/>
    <lineage>
        <taxon>Eukaryota</taxon>
        <taxon>Fungi</taxon>
        <taxon>Dikarya</taxon>
        <taxon>Ascomycota</taxon>
        <taxon>Pezizomycotina</taxon>
        <taxon>Sordariomycetes</taxon>
        <taxon>Sordariomycetidae</taxon>
        <taxon>Sordariales</taxon>
        <taxon>Lasiosphaeriaceae</taxon>
        <taxon>Lasiosphaeria</taxon>
    </lineage>
</organism>
<dbReference type="RefSeq" id="XP_060300267.1">
    <property type="nucleotide sequence ID" value="XM_060439411.1"/>
</dbReference>
<gene>
    <name evidence="2" type="ORF">B0T26DRAFT_672082</name>
</gene>
<protein>
    <submittedName>
        <fullName evidence="2">Uncharacterized protein</fullName>
    </submittedName>
</protein>
<keyword evidence="3" id="KW-1185">Reference proteome</keyword>
<evidence type="ECO:0000313" key="3">
    <source>
        <dbReference type="Proteomes" id="UP001172101"/>
    </source>
</evidence>
<proteinExistence type="predicted"/>
<dbReference type="GeneID" id="85322681"/>
<feature type="region of interest" description="Disordered" evidence="1">
    <location>
        <begin position="138"/>
        <end position="166"/>
    </location>
</feature>
<comment type="caution">
    <text evidence="2">The sequence shown here is derived from an EMBL/GenBank/DDBJ whole genome shotgun (WGS) entry which is preliminary data.</text>
</comment>